<name>W9VSA2_9EURO</name>
<keyword evidence="2" id="KW-0479">Metal-binding</keyword>
<feature type="region of interest" description="Disordered" evidence="7">
    <location>
        <begin position="29"/>
        <end position="61"/>
    </location>
</feature>
<dbReference type="Proteomes" id="UP000019471">
    <property type="component" value="Unassembled WGS sequence"/>
</dbReference>
<evidence type="ECO:0000256" key="3">
    <source>
        <dbReference type="ARBA" id="ARBA00022737"/>
    </source>
</evidence>
<dbReference type="STRING" id="1182543.W9VSA2"/>
<keyword evidence="4" id="KW-0863">Zinc-finger</keyword>
<dbReference type="GO" id="GO:0000785">
    <property type="term" value="C:chromatin"/>
    <property type="evidence" value="ECO:0007669"/>
    <property type="project" value="TreeGrafter"/>
</dbReference>
<evidence type="ECO:0000313" key="8">
    <source>
        <dbReference type="EMBL" id="EXJ55056.1"/>
    </source>
</evidence>
<dbReference type="InterPro" id="IPR051059">
    <property type="entry name" value="VerF-like"/>
</dbReference>
<dbReference type="GO" id="GO:0000978">
    <property type="term" value="F:RNA polymerase II cis-regulatory region sequence-specific DNA binding"/>
    <property type="evidence" value="ECO:0007669"/>
    <property type="project" value="InterPro"/>
</dbReference>
<dbReference type="OrthoDB" id="10018191at2759"/>
<evidence type="ECO:0000256" key="6">
    <source>
        <dbReference type="ARBA" id="ARBA00023242"/>
    </source>
</evidence>
<evidence type="ECO:0000256" key="4">
    <source>
        <dbReference type="ARBA" id="ARBA00022771"/>
    </source>
</evidence>
<dbReference type="PANTHER" id="PTHR40626">
    <property type="entry name" value="MIP31509P"/>
    <property type="match status" value="1"/>
</dbReference>
<dbReference type="CDD" id="cd12148">
    <property type="entry name" value="fungal_TF_MHR"/>
    <property type="match status" value="1"/>
</dbReference>
<dbReference type="eggNOG" id="KOG1721">
    <property type="taxonomic scope" value="Eukaryota"/>
</dbReference>
<dbReference type="GO" id="GO:0005634">
    <property type="term" value="C:nucleus"/>
    <property type="evidence" value="ECO:0007669"/>
    <property type="project" value="UniProtKB-SubCell"/>
</dbReference>
<keyword evidence="9" id="KW-1185">Reference proteome</keyword>
<dbReference type="HOGENOM" id="CLU_009001_1_0_1"/>
<dbReference type="EMBL" id="AMGX01000037">
    <property type="protein sequence ID" value="EXJ55056.1"/>
    <property type="molecule type" value="Genomic_DNA"/>
</dbReference>
<reference evidence="8 9" key="1">
    <citation type="submission" date="2013-03" db="EMBL/GenBank/DDBJ databases">
        <title>The Genome Sequence of Cladophialophora psammophila CBS 110553.</title>
        <authorList>
            <consortium name="The Broad Institute Genomics Platform"/>
            <person name="Cuomo C."/>
            <person name="de Hoog S."/>
            <person name="Gorbushina A."/>
            <person name="Walker B."/>
            <person name="Young S.K."/>
            <person name="Zeng Q."/>
            <person name="Gargeya S."/>
            <person name="Fitzgerald M."/>
            <person name="Haas B."/>
            <person name="Abouelleil A."/>
            <person name="Allen A.W."/>
            <person name="Alvarado L."/>
            <person name="Arachchi H.M."/>
            <person name="Berlin A.M."/>
            <person name="Chapman S.B."/>
            <person name="Gainer-Dewar J."/>
            <person name="Goldberg J."/>
            <person name="Griggs A."/>
            <person name="Gujja S."/>
            <person name="Hansen M."/>
            <person name="Howarth C."/>
            <person name="Imamovic A."/>
            <person name="Ireland A."/>
            <person name="Larimer J."/>
            <person name="McCowan C."/>
            <person name="Murphy C."/>
            <person name="Pearson M."/>
            <person name="Poon T.W."/>
            <person name="Priest M."/>
            <person name="Roberts A."/>
            <person name="Saif S."/>
            <person name="Shea T."/>
            <person name="Sisk P."/>
            <person name="Sykes S."/>
            <person name="Wortman J."/>
            <person name="Nusbaum C."/>
            <person name="Birren B."/>
        </authorList>
    </citation>
    <scope>NUCLEOTIDE SEQUENCE [LARGE SCALE GENOMIC DNA]</scope>
    <source>
        <strain evidence="8 9">CBS 110553</strain>
    </source>
</reference>
<proteinExistence type="predicted"/>
<dbReference type="GO" id="GO:0008270">
    <property type="term" value="F:zinc ion binding"/>
    <property type="evidence" value="ECO:0007669"/>
    <property type="project" value="UniProtKB-KW"/>
</dbReference>
<protein>
    <recommendedName>
        <fullName evidence="10">Transcription factor domain-containing protein</fullName>
    </recommendedName>
</protein>
<dbReference type="AlphaFoldDB" id="W9VSA2"/>
<evidence type="ECO:0000256" key="7">
    <source>
        <dbReference type="SAM" id="MobiDB-lite"/>
    </source>
</evidence>
<accession>W9VSA2</accession>
<evidence type="ECO:0000256" key="2">
    <source>
        <dbReference type="ARBA" id="ARBA00022723"/>
    </source>
</evidence>
<evidence type="ECO:0000313" key="9">
    <source>
        <dbReference type="Proteomes" id="UP000019471"/>
    </source>
</evidence>
<dbReference type="RefSeq" id="XP_007751554.1">
    <property type="nucleotide sequence ID" value="XM_007753364.1"/>
</dbReference>
<dbReference type="GeneID" id="19197481"/>
<comment type="caution">
    <text evidence="8">The sequence shown here is derived from an EMBL/GenBank/DDBJ whole genome shotgun (WGS) entry which is preliminary data.</text>
</comment>
<dbReference type="GO" id="GO:0000981">
    <property type="term" value="F:DNA-binding transcription factor activity, RNA polymerase II-specific"/>
    <property type="evidence" value="ECO:0007669"/>
    <property type="project" value="InterPro"/>
</dbReference>
<organism evidence="8 9">
    <name type="scientific">Cladophialophora psammophila CBS 110553</name>
    <dbReference type="NCBI Taxonomy" id="1182543"/>
    <lineage>
        <taxon>Eukaryota</taxon>
        <taxon>Fungi</taxon>
        <taxon>Dikarya</taxon>
        <taxon>Ascomycota</taxon>
        <taxon>Pezizomycotina</taxon>
        <taxon>Eurotiomycetes</taxon>
        <taxon>Chaetothyriomycetidae</taxon>
        <taxon>Chaetothyriales</taxon>
        <taxon>Herpotrichiellaceae</taxon>
        <taxon>Cladophialophora</taxon>
    </lineage>
</organism>
<keyword evidence="6" id="KW-0539">Nucleus</keyword>
<evidence type="ECO:0000256" key="1">
    <source>
        <dbReference type="ARBA" id="ARBA00004123"/>
    </source>
</evidence>
<keyword evidence="3" id="KW-0677">Repeat</keyword>
<keyword evidence="5" id="KW-0862">Zinc</keyword>
<gene>
    <name evidence="8" type="ORF">A1O5_12795</name>
</gene>
<evidence type="ECO:0000256" key="5">
    <source>
        <dbReference type="ARBA" id="ARBA00022833"/>
    </source>
</evidence>
<sequence>MRDNAHENHHDILHSADIEQVQHDSNTDFSIAPALGSHPDPADTSSSLAIEGPNGECITTPPQSEFLVPEDIQKASSALSKPVHLSTNGNLDERSLSLPTAEMLTTRDFAIDVSPLADHLLHFDATNWLLDENFVDVGSGDFNWNEPRDIHDQPTSTLSHLPSARENNNSPAVLDLGPVWYVQVHSTVHDVPDDNHRVGRQVIDAMRGEIDEMYRTNMDEELRAPLRNDPLPSIDFLNLCIHLYFTRSNIALPLIHGPTFKPSVNNILVVLTMCCTGAMTMMSDKATRIGLTLFERIIKSGNGRSWEKRLSGEPHLMRETVKGAIIGQNFAILSSDPAHRTIADAYLGSLISLGRHVKLFSEFPEVDVPDTISAEELLKAWKQWALYEEMKRAAVTLHIHDAEIVALFHHEPIFRHPARRLPIIASADLFQAPTATIWAMKYRTHRKSRQSQVTLQPNEVSLDSHERAKSQNCVFEGNINNPSMLNSWAALSGIGATICESRGLNILSSQRITELEADLARWYSSNTNCCSAGQCRKGKQPELPFCLKPLWHHTFMTLAVDLDLLELASGRQGSKISATTQAQVGAWISSADSKRCLLHALCLQTWVASTTMDSAVANHTARILFSAALCWYCYLLYLPWSTASAPSNASMPLDETFEYLMELPEFRLLREERSPSGPLPNILGQAVSDLKRILRANTAEMKASTLCVLESTLRRLGINGISRQFADIIQAFVTEETQ</sequence>
<evidence type="ECO:0008006" key="10">
    <source>
        <dbReference type="Google" id="ProtNLM"/>
    </source>
</evidence>
<dbReference type="PANTHER" id="PTHR40626:SF11">
    <property type="entry name" value="ZINC FINGER PROTEIN YPR022C"/>
    <property type="match status" value="1"/>
</dbReference>
<comment type="subcellular location">
    <subcellularLocation>
        <location evidence="1">Nucleus</location>
    </subcellularLocation>
</comment>